<name>B8FD90_DESAL</name>
<feature type="transmembrane region" description="Helical" evidence="2">
    <location>
        <begin position="202"/>
        <end position="222"/>
    </location>
</feature>
<dbReference type="KEGG" id="dal:Dalk_4844"/>
<feature type="transmembrane region" description="Helical" evidence="2">
    <location>
        <begin position="420"/>
        <end position="438"/>
    </location>
</feature>
<feature type="transmembrane region" description="Helical" evidence="2">
    <location>
        <begin position="444"/>
        <end position="464"/>
    </location>
</feature>
<feature type="compositionally biased region" description="Basic and acidic residues" evidence="1">
    <location>
        <begin position="81"/>
        <end position="93"/>
    </location>
</feature>
<reference evidence="3 4" key="1">
    <citation type="journal article" date="2012" name="Environ. Microbiol.">
        <title>The genome sequence of Desulfatibacillum alkenivorans AK-01: a blueprint for anaerobic alkane oxidation.</title>
        <authorList>
            <person name="Callaghan A.V."/>
            <person name="Morris B.E."/>
            <person name="Pereira I.A."/>
            <person name="McInerney M.J."/>
            <person name="Austin R.N."/>
            <person name="Groves J.T."/>
            <person name="Kukor J.J."/>
            <person name="Suflita J.M."/>
            <person name="Young L.Y."/>
            <person name="Zylstra G.J."/>
            <person name="Wawrik B."/>
        </authorList>
    </citation>
    <scope>NUCLEOTIDE SEQUENCE [LARGE SCALE GENOMIC DNA]</scope>
    <source>
        <strain evidence="3 4">AK-01</strain>
    </source>
</reference>
<feature type="compositionally biased region" description="Basic and acidic residues" evidence="1">
    <location>
        <begin position="142"/>
        <end position="152"/>
    </location>
</feature>
<feature type="region of interest" description="Disordered" evidence="1">
    <location>
        <begin position="81"/>
        <end position="182"/>
    </location>
</feature>
<feature type="transmembrane region" description="Helical" evidence="2">
    <location>
        <begin position="781"/>
        <end position="799"/>
    </location>
</feature>
<accession>B8FD90</accession>
<feature type="transmembrane region" description="Helical" evidence="2">
    <location>
        <begin position="623"/>
        <end position="642"/>
    </location>
</feature>
<keyword evidence="2" id="KW-0472">Membrane</keyword>
<feature type="transmembrane region" description="Helical" evidence="2">
    <location>
        <begin position="234"/>
        <end position="251"/>
    </location>
</feature>
<feature type="transmembrane region" description="Helical" evidence="2">
    <location>
        <begin position="585"/>
        <end position="603"/>
    </location>
</feature>
<evidence type="ECO:0000313" key="4">
    <source>
        <dbReference type="Proteomes" id="UP000000739"/>
    </source>
</evidence>
<feature type="transmembrane region" description="Helical" evidence="2">
    <location>
        <begin position="649"/>
        <end position="667"/>
    </location>
</feature>
<evidence type="ECO:0000313" key="3">
    <source>
        <dbReference type="EMBL" id="ACL06521.1"/>
    </source>
</evidence>
<feature type="transmembrane region" description="Helical" evidence="2">
    <location>
        <begin position="471"/>
        <end position="492"/>
    </location>
</feature>
<feature type="transmembrane region" description="Helical" evidence="2">
    <location>
        <begin position="811"/>
        <end position="833"/>
    </location>
</feature>
<dbReference type="HOGENOM" id="CLU_006561_0_0_7"/>
<sequence length="972" mass="106546">MAIIFGLSFGVLFMLICGLLGAAIGYEVLHIGFSLAFVFGLGGFALGAYMGAILGRVPRLLDKINALEARLAQMQADIRAMRSEQAKQKEKASARAAQPEPQEDVRPEPSPGLEAQRPTPQFEAPKAIVKPADKPAAAKQATMEKQHAKETPRPAPPPVPPRPQARAVATQEPPAGRPINPIEQGVNKAAEFIRNFFTTGNVVARIGIIVLFFGVAFLLKYATTRYHVAIEYRFMTVAVFAMAMTILGFRLRERRRGFALLLQGGGIGILYMTVFFAAKLYHLMPLGMAFGLMVVLVGLMGAVAVFQDARATAFIGMVGGFLAPVLTSSGAGQHVILFSYYAVLGLGILGVAWYKSWRELNLLGFMFTFGVAGLWGANHYKPELFVSTEPFLIIFFVFYESIAVLFALRQPVHLRGFVDGTLVFGTPIVAFAFQSVLVKHIPYGLAYTALGASIFYLILTKALWKKQIPGLQVLTESFLALCLIFVSLAIPLGLSGKWTSAIYAFEGAGLIWIGIRQNRVFARFFGFLLQLAGAIFLVENLGHSRHLTPVVNSDCLGFAFVALGGLFSSYFYYKHKDAAGEMEKPLHLVLLAWGVLWWLAGGLREVELHIPHTMDYWEAASYTANMALLFITGTALAMHALIKKLDWKAMGYALVGFAPALALFYWLGLDKGFYHDNPLAKLGWAAWPCALAALYYIIKQHEGEAPEKASKAWHALGCWLVILLLAAQASWGLDELVNGAKVWPMVAWGLIPGLFAGLLLFRGNSLGWPVSWNRSFYRGGVLWPILAFCLLWCIAAIVHPGDPTPLPYIPVVNPLELTQAFVLIILCVAAAGFKQSPWKTVDDHGFKILCFGFLGLLIFVVSNAVLCRSVVNFADIRFNRLWDSMLFQMALSLFWTLWAVALTGAASKKGWRIVWFAGAGLIGVVTLKLITVDLSHSGALWRVASFIGSGILMVVIGYTAPLPPQQIKDENI</sequence>
<feature type="transmembrane region" description="Helical" evidence="2">
    <location>
        <begin position="258"/>
        <end position="278"/>
    </location>
</feature>
<keyword evidence="2" id="KW-0812">Transmembrane</keyword>
<dbReference type="EMBL" id="CP001322">
    <property type="protein sequence ID" value="ACL06521.1"/>
    <property type="molecule type" value="Genomic_DNA"/>
</dbReference>
<feature type="transmembrane region" description="Helical" evidence="2">
    <location>
        <begin position="520"/>
        <end position="538"/>
    </location>
</feature>
<feature type="compositionally biased region" description="Pro residues" evidence="1">
    <location>
        <begin position="153"/>
        <end position="163"/>
    </location>
</feature>
<proteinExistence type="predicted"/>
<feature type="transmembrane region" description="Helical" evidence="2">
    <location>
        <begin position="845"/>
        <end position="866"/>
    </location>
</feature>
<protein>
    <recommendedName>
        <fullName evidence="5">DUF2339 domain-containing protein</fullName>
    </recommendedName>
</protein>
<organism evidence="3 4">
    <name type="scientific">Desulfatibacillum aliphaticivorans</name>
    <dbReference type="NCBI Taxonomy" id="218208"/>
    <lineage>
        <taxon>Bacteria</taxon>
        <taxon>Pseudomonadati</taxon>
        <taxon>Thermodesulfobacteriota</taxon>
        <taxon>Desulfobacteria</taxon>
        <taxon>Desulfobacterales</taxon>
        <taxon>Desulfatibacillaceae</taxon>
        <taxon>Desulfatibacillum</taxon>
    </lineage>
</organism>
<feature type="transmembrane region" description="Helical" evidence="2">
    <location>
        <begin position="337"/>
        <end position="354"/>
    </location>
</feature>
<feature type="compositionally biased region" description="Low complexity" evidence="1">
    <location>
        <begin position="124"/>
        <end position="141"/>
    </location>
</feature>
<keyword evidence="4" id="KW-1185">Reference proteome</keyword>
<dbReference type="AlphaFoldDB" id="B8FD90"/>
<evidence type="ECO:0000256" key="2">
    <source>
        <dbReference type="SAM" id="Phobius"/>
    </source>
</evidence>
<dbReference type="RefSeq" id="WP_015949559.1">
    <property type="nucleotide sequence ID" value="NC_011768.1"/>
</dbReference>
<feature type="transmembrane region" description="Helical" evidence="2">
    <location>
        <begin position="886"/>
        <end position="906"/>
    </location>
</feature>
<dbReference type="PANTHER" id="PTHR38434:SF1">
    <property type="entry name" value="BLL2549 PROTEIN"/>
    <property type="match status" value="1"/>
</dbReference>
<dbReference type="InterPro" id="IPR019286">
    <property type="entry name" value="DUF2339_TM"/>
</dbReference>
<feature type="transmembrane region" description="Helical" evidence="2">
    <location>
        <begin position="742"/>
        <end position="761"/>
    </location>
</feature>
<feature type="transmembrane region" description="Helical" evidence="2">
    <location>
        <begin position="710"/>
        <end position="730"/>
    </location>
</feature>
<keyword evidence="2" id="KW-1133">Transmembrane helix</keyword>
<dbReference type="eggNOG" id="COG5373">
    <property type="taxonomic scope" value="Bacteria"/>
</dbReference>
<feature type="transmembrane region" description="Helical" evidence="2">
    <location>
        <begin position="284"/>
        <end position="306"/>
    </location>
</feature>
<dbReference type="Proteomes" id="UP000000739">
    <property type="component" value="Chromosome"/>
</dbReference>
<dbReference type="InterPro" id="IPR014600">
    <property type="entry name" value="UCP035905_mem"/>
</dbReference>
<feature type="transmembrane region" description="Helical" evidence="2">
    <location>
        <begin position="498"/>
        <end position="515"/>
    </location>
</feature>
<dbReference type="PIRSF" id="PIRSF035905">
    <property type="entry name" value="UCP035905_mp"/>
    <property type="match status" value="1"/>
</dbReference>
<feature type="transmembrane region" description="Helical" evidence="2">
    <location>
        <begin position="913"/>
        <end position="932"/>
    </location>
</feature>
<gene>
    <name evidence="3" type="ordered locus">Dalk_4844</name>
</gene>
<feature type="transmembrane region" description="Helical" evidence="2">
    <location>
        <begin position="313"/>
        <end position="331"/>
    </location>
</feature>
<feature type="transmembrane region" description="Helical" evidence="2">
    <location>
        <begin position="31"/>
        <end position="54"/>
    </location>
</feature>
<evidence type="ECO:0000256" key="1">
    <source>
        <dbReference type="SAM" id="MobiDB-lite"/>
    </source>
</evidence>
<feature type="transmembrane region" description="Helical" evidence="2">
    <location>
        <begin position="938"/>
        <end position="958"/>
    </location>
</feature>
<feature type="transmembrane region" description="Helical" evidence="2">
    <location>
        <begin position="550"/>
        <end position="573"/>
    </location>
</feature>
<evidence type="ECO:0008006" key="5">
    <source>
        <dbReference type="Google" id="ProtNLM"/>
    </source>
</evidence>
<feature type="transmembrane region" description="Helical" evidence="2">
    <location>
        <begin position="361"/>
        <end position="378"/>
    </location>
</feature>
<dbReference type="Pfam" id="PF10101">
    <property type="entry name" value="DUF2339"/>
    <property type="match status" value="1"/>
</dbReference>
<feature type="transmembrane region" description="Helical" evidence="2">
    <location>
        <begin position="679"/>
        <end position="698"/>
    </location>
</feature>
<feature type="transmembrane region" description="Helical" evidence="2">
    <location>
        <begin position="390"/>
        <end position="408"/>
    </location>
</feature>
<dbReference type="PANTHER" id="PTHR38434">
    <property type="entry name" value="BLL2549 PROTEIN"/>
    <property type="match status" value="1"/>
</dbReference>